<dbReference type="GO" id="GO:0003677">
    <property type="term" value="F:DNA binding"/>
    <property type="evidence" value="ECO:0007669"/>
    <property type="project" value="InterPro"/>
</dbReference>
<dbReference type="GO" id="GO:0005525">
    <property type="term" value="F:GTP binding"/>
    <property type="evidence" value="ECO:0007669"/>
    <property type="project" value="InterPro"/>
</dbReference>
<dbReference type="SMART" id="SM00175">
    <property type="entry name" value="RAB"/>
    <property type="match status" value="1"/>
</dbReference>
<dbReference type="CDD" id="cd00154">
    <property type="entry name" value="Rab"/>
    <property type="match status" value="1"/>
</dbReference>
<comment type="caution">
    <text evidence="5">The sequence shown here is derived from an EMBL/GenBank/DDBJ whole genome shotgun (WGS) entry which is preliminary data.</text>
</comment>
<evidence type="ECO:0000256" key="1">
    <source>
        <dbReference type="ARBA" id="ARBA00022705"/>
    </source>
</evidence>
<dbReference type="SUPFAM" id="SSF52540">
    <property type="entry name" value="P-loop containing nucleoside triphosphate hydrolases"/>
    <property type="match status" value="2"/>
</dbReference>
<dbReference type="GO" id="GO:0006260">
    <property type="term" value="P:DNA replication"/>
    <property type="evidence" value="ECO:0007669"/>
    <property type="project" value="UniProtKB-KW"/>
</dbReference>
<reference evidence="5" key="1">
    <citation type="submission" date="2023-06" db="EMBL/GenBank/DDBJ databases">
        <authorList>
            <person name="Delattre M."/>
        </authorList>
    </citation>
    <scope>NUCLEOTIDE SEQUENCE</scope>
    <source>
        <strain evidence="5">AF72</strain>
    </source>
</reference>
<dbReference type="EMBL" id="CATQJA010000393">
    <property type="protein sequence ID" value="CAJ0559901.1"/>
    <property type="molecule type" value="Genomic_DNA"/>
</dbReference>
<gene>
    <name evidence="5" type="ORF">MSPICULIGERA_LOCUS1408</name>
</gene>
<dbReference type="Proteomes" id="UP001177023">
    <property type="component" value="Unassembled WGS sequence"/>
</dbReference>
<sequence length="437" mass="50144">MANDYDYLFKVCILGDAAVGKSSMISQYVDRTFAEDQKSTIGIDYRVKSATVDGKVVKLQIWDTAGQERFRPFRTNHLRAADGIIVVYSITEKKSFDAIPGWLAEVKDVINGLRGARQVWNAKIPVEITVESEELLEPARPYYVMLPRCGYFTFIMPKVVQGFVKQGGDMISCMKSDDHKQLWNSLATNQFDAFWTVNRKLMECSDSQPFIWLPIRLHEHGKSFKQQTIAPLTAGHPTTLEEAVRCIDSTIDLDATKIICHDGAQKVRHVLIMDEVDGMSGNEDRAGISELMDIIKSTMIPIICICNDRSHPKMRSLVNYCFDVRFPRPRVEQVRSRMMTIAVQEKMRISKEELDELIELSNHDVRQCIYNLQMRKAQPDITIAQKDVTINPFEAARKLLSKSTDLKEKQEMFFVDYGIMPLFVFENYLQLTNKERT</sequence>
<dbReference type="InterPro" id="IPR048940">
    <property type="entry name" value="ATG5_HBR"/>
</dbReference>
<evidence type="ECO:0000256" key="3">
    <source>
        <dbReference type="ARBA" id="ARBA00022840"/>
    </source>
</evidence>
<dbReference type="CDD" id="cd18140">
    <property type="entry name" value="HLD_clamp_RFC"/>
    <property type="match status" value="1"/>
</dbReference>
<dbReference type="Pfam" id="PF25361">
    <property type="entry name" value="AAA_lid_RFC1"/>
    <property type="match status" value="1"/>
</dbReference>
<dbReference type="SMART" id="SM00174">
    <property type="entry name" value="RHO"/>
    <property type="match status" value="1"/>
</dbReference>
<dbReference type="PROSITE" id="PS51419">
    <property type="entry name" value="RAB"/>
    <property type="match status" value="1"/>
</dbReference>
<dbReference type="GO" id="GO:0005524">
    <property type="term" value="F:ATP binding"/>
    <property type="evidence" value="ECO:0007669"/>
    <property type="project" value="UniProtKB-KW"/>
</dbReference>
<dbReference type="Gene3D" id="1.20.272.10">
    <property type="match status" value="1"/>
</dbReference>
<evidence type="ECO:0000259" key="4">
    <source>
        <dbReference type="Pfam" id="PF20637"/>
    </source>
</evidence>
<dbReference type="GO" id="GO:0003924">
    <property type="term" value="F:GTPase activity"/>
    <property type="evidence" value="ECO:0007669"/>
    <property type="project" value="InterPro"/>
</dbReference>
<dbReference type="Gene3D" id="3.40.50.300">
    <property type="entry name" value="P-loop containing nucleotide triphosphate hydrolases"/>
    <property type="match status" value="2"/>
</dbReference>
<dbReference type="InterPro" id="IPR005225">
    <property type="entry name" value="Small_GTP-bd"/>
</dbReference>
<dbReference type="SUPFAM" id="SSF48019">
    <property type="entry name" value="post-AAA+ oligomerization domain-like"/>
    <property type="match status" value="1"/>
</dbReference>
<evidence type="ECO:0000313" key="5">
    <source>
        <dbReference type="EMBL" id="CAJ0559901.1"/>
    </source>
</evidence>
<proteinExistence type="predicted"/>
<keyword evidence="6" id="KW-1185">Reference proteome</keyword>
<protein>
    <recommendedName>
        <fullName evidence="4">Autophagy protein ATG5 alpha-helical bundle region domain-containing protein</fullName>
    </recommendedName>
</protein>
<dbReference type="InterPro" id="IPR042526">
    <property type="entry name" value="Atg5_HR"/>
</dbReference>
<dbReference type="FunFam" id="3.40.50.300:FF:001447">
    <property type="entry name" value="Ras-related protein Rab-1B"/>
    <property type="match status" value="1"/>
</dbReference>
<dbReference type="NCBIfam" id="TIGR00231">
    <property type="entry name" value="small_GTP"/>
    <property type="match status" value="1"/>
</dbReference>
<feature type="non-terminal residue" evidence="5">
    <location>
        <position position="437"/>
    </location>
</feature>
<keyword evidence="2" id="KW-0547">Nucleotide-binding</keyword>
<dbReference type="PANTHER" id="PTHR23389:SF6">
    <property type="entry name" value="REPLICATION FACTOR C SUBUNIT 1"/>
    <property type="match status" value="1"/>
</dbReference>
<dbReference type="Gene3D" id="1.10.246.190">
    <property type="entry name" value="Autophagy protein Apg5, helix rich domain"/>
    <property type="match status" value="1"/>
</dbReference>
<dbReference type="Gene3D" id="1.10.8.60">
    <property type="match status" value="1"/>
</dbReference>
<organism evidence="5 6">
    <name type="scientific">Mesorhabditis spiculigera</name>
    <dbReference type="NCBI Taxonomy" id="96644"/>
    <lineage>
        <taxon>Eukaryota</taxon>
        <taxon>Metazoa</taxon>
        <taxon>Ecdysozoa</taxon>
        <taxon>Nematoda</taxon>
        <taxon>Chromadorea</taxon>
        <taxon>Rhabditida</taxon>
        <taxon>Rhabditina</taxon>
        <taxon>Rhabditomorpha</taxon>
        <taxon>Rhabditoidea</taxon>
        <taxon>Rhabditidae</taxon>
        <taxon>Mesorhabditinae</taxon>
        <taxon>Mesorhabditis</taxon>
    </lineage>
</organism>
<dbReference type="PROSITE" id="PS51421">
    <property type="entry name" value="RAS"/>
    <property type="match status" value="1"/>
</dbReference>
<dbReference type="FunFam" id="1.10.8.60:FF:000021">
    <property type="entry name" value="Replication factor C subunit 1"/>
    <property type="match status" value="1"/>
</dbReference>
<accession>A0AA36C685</accession>
<dbReference type="PANTHER" id="PTHR23389">
    <property type="entry name" value="CHROMOSOME TRANSMISSION FIDELITY FACTOR 18"/>
    <property type="match status" value="1"/>
</dbReference>
<dbReference type="InterPro" id="IPR027417">
    <property type="entry name" value="P-loop_NTPase"/>
</dbReference>
<dbReference type="SMART" id="SM00173">
    <property type="entry name" value="RAS"/>
    <property type="match status" value="1"/>
</dbReference>
<keyword evidence="1" id="KW-0235">DNA replication</keyword>
<dbReference type="AlphaFoldDB" id="A0AA36C685"/>
<dbReference type="InterPro" id="IPR042527">
    <property type="entry name" value="Atg5_UblA_dom_sf"/>
</dbReference>
<dbReference type="Gene3D" id="3.10.20.620">
    <property type="match status" value="1"/>
</dbReference>
<evidence type="ECO:0000313" key="6">
    <source>
        <dbReference type="Proteomes" id="UP001177023"/>
    </source>
</evidence>
<feature type="domain" description="Autophagy protein ATG5 alpha-helical bundle region" evidence="4">
    <location>
        <begin position="163"/>
        <end position="203"/>
    </location>
</feature>
<dbReference type="Pfam" id="PF20637">
    <property type="entry name" value="ATG5_HBR"/>
    <property type="match status" value="1"/>
</dbReference>
<evidence type="ECO:0000256" key="2">
    <source>
        <dbReference type="ARBA" id="ARBA00022741"/>
    </source>
</evidence>
<name>A0AA36C685_9BILA</name>
<keyword evidence="3" id="KW-0067">ATP-binding</keyword>
<dbReference type="InterPro" id="IPR008921">
    <property type="entry name" value="DNA_pol3_clamp-load_cplx_C"/>
</dbReference>
<dbReference type="GO" id="GO:0005634">
    <property type="term" value="C:nucleus"/>
    <property type="evidence" value="ECO:0007669"/>
    <property type="project" value="TreeGrafter"/>
</dbReference>
<dbReference type="InterPro" id="IPR047854">
    <property type="entry name" value="RFC_lid"/>
</dbReference>
<dbReference type="PRINTS" id="PR00449">
    <property type="entry name" value="RASTRNSFRMNG"/>
</dbReference>
<dbReference type="InterPro" id="IPR001806">
    <property type="entry name" value="Small_GTPase"/>
</dbReference>
<dbReference type="Pfam" id="PF00071">
    <property type="entry name" value="Ras"/>
    <property type="match status" value="1"/>
</dbReference>